<organism evidence="1 2">
    <name type="scientific">Chamaesiphon minutus (strain ATCC 27169 / PCC 6605)</name>
    <dbReference type="NCBI Taxonomy" id="1173020"/>
    <lineage>
        <taxon>Bacteria</taxon>
        <taxon>Bacillati</taxon>
        <taxon>Cyanobacteriota</taxon>
        <taxon>Cyanophyceae</taxon>
        <taxon>Gomontiellales</taxon>
        <taxon>Chamaesiphonaceae</taxon>
        <taxon>Chamaesiphon</taxon>
    </lineage>
</organism>
<proteinExistence type="predicted"/>
<dbReference type="STRING" id="1173020.Cha6605_0212"/>
<accession>K9UBB4</accession>
<dbReference type="KEGG" id="cmp:Cha6605_0212"/>
<protein>
    <submittedName>
        <fullName evidence="1">Uncharacterized protein</fullName>
    </submittedName>
</protein>
<gene>
    <name evidence="1" type="ORF">Cha6605_0212</name>
</gene>
<dbReference type="AlphaFoldDB" id="K9UBB4"/>
<evidence type="ECO:0000313" key="2">
    <source>
        <dbReference type="Proteomes" id="UP000010366"/>
    </source>
</evidence>
<dbReference type="EMBL" id="CP003600">
    <property type="protein sequence ID" value="AFY91514.1"/>
    <property type="molecule type" value="Genomic_DNA"/>
</dbReference>
<reference evidence="1 2" key="1">
    <citation type="submission" date="2012-05" db="EMBL/GenBank/DDBJ databases">
        <title>Finished chromosome of genome of Chamaesiphon sp. PCC 6605.</title>
        <authorList>
            <consortium name="US DOE Joint Genome Institute"/>
            <person name="Gugger M."/>
            <person name="Coursin T."/>
            <person name="Rippka R."/>
            <person name="Tandeau De Marsac N."/>
            <person name="Huntemann M."/>
            <person name="Wei C.-L."/>
            <person name="Han J."/>
            <person name="Detter J.C."/>
            <person name="Han C."/>
            <person name="Tapia R."/>
            <person name="Chen A."/>
            <person name="Kyrpides N."/>
            <person name="Mavromatis K."/>
            <person name="Markowitz V."/>
            <person name="Szeto E."/>
            <person name="Ivanova N."/>
            <person name="Pagani I."/>
            <person name="Pati A."/>
            <person name="Goodwin L."/>
            <person name="Nordberg H.P."/>
            <person name="Cantor M.N."/>
            <person name="Hua S.X."/>
            <person name="Woyke T."/>
            <person name="Kerfeld C.A."/>
        </authorList>
    </citation>
    <scope>NUCLEOTIDE SEQUENCE [LARGE SCALE GENOMIC DNA]</scope>
    <source>
        <strain evidence="2">ATCC 27169 / PCC 6605</strain>
    </source>
</reference>
<keyword evidence="2" id="KW-1185">Reference proteome</keyword>
<dbReference type="InterPro" id="IPR029083">
    <property type="entry name" value="Imm32"/>
</dbReference>
<dbReference type="Pfam" id="PF15566">
    <property type="entry name" value="Imm32"/>
    <property type="match status" value="1"/>
</dbReference>
<dbReference type="HOGENOM" id="CLU_1616048_0_0_3"/>
<evidence type="ECO:0000313" key="1">
    <source>
        <dbReference type="EMBL" id="AFY91514.1"/>
    </source>
</evidence>
<sequence length="164" mass="18329">MESIVLMSEAVGEVAISDIAMIPRIENERDRLSIAIVYSESDYGNADISGTPESLRQVCQFMIDFVESDRVEATIATLNVDPVPYDRCLQFLSIRREVGAVKVSAIDDKLEIVGNGDRLTTFADWFNFPDDTANGYHCHHEPWDGNEEWVHPQSLPLVIGVGSR</sequence>
<name>K9UBB4_CHAP6</name>
<dbReference type="Proteomes" id="UP000010366">
    <property type="component" value="Chromosome"/>
</dbReference>